<sequence length="313" mass="34000">MRLLKWLGLALGLIVLVIAGAMAWLAEPDLPAARVEAQYLTPTSRFVTLADGARVHVRLDGDPAAPAIVLLHGSNASLHTWEGWTFRLKDRFRVVSMDLPGHGLTGPVPSGRYDIGAMAEVVDAVVTKLGVAKFSLVGNSMGGYVAWRYTLAHPDKVDHLVLVDAGGYPRKDRPMIYRIASLPLAGWIMQRVTPAFTIRAQLTQVFADDSKVTDAMVERYHTLLLREGNREATGKRITTPPDVIASPQVLGAIKAPTLIIWGEQDAWIPLEWAHHFAADIPGATLKLYPGLGHVPMEEAPDETAADAAAFLSK</sequence>
<evidence type="ECO:0000313" key="3">
    <source>
        <dbReference type="Proteomes" id="UP000284605"/>
    </source>
</evidence>
<dbReference type="GO" id="GO:0047372">
    <property type="term" value="F:monoacylglycerol lipase activity"/>
    <property type="evidence" value="ECO:0007669"/>
    <property type="project" value="TreeGrafter"/>
</dbReference>
<name>A0A418WET5_9PROT</name>
<dbReference type="SUPFAM" id="SSF53474">
    <property type="entry name" value="alpha/beta-Hydrolases"/>
    <property type="match status" value="1"/>
</dbReference>
<dbReference type="GO" id="GO:0046464">
    <property type="term" value="P:acylglycerol catabolic process"/>
    <property type="evidence" value="ECO:0007669"/>
    <property type="project" value="TreeGrafter"/>
</dbReference>
<reference evidence="2 3" key="1">
    <citation type="submission" date="2018-09" db="EMBL/GenBank/DDBJ databases">
        <authorList>
            <person name="Zhu H."/>
        </authorList>
    </citation>
    <scope>NUCLEOTIDE SEQUENCE [LARGE SCALE GENOMIC DNA]</scope>
    <source>
        <strain evidence="2 3">K1W22B-8</strain>
    </source>
</reference>
<dbReference type="EMBL" id="QYUK01000011">
    <property type="protein sequence ID" value="RJF88523.1"/>
    <property type="molecule type" value="Genomic_DNA"/>
</dbReference>
<dbReference type="AlphaFoldDB" id="A0A418WET5"/>
<dbReference type="InterPro" id="IPR029058">
    <property type="entry name" value="AB_hydrolase_fold"/>
</dbReference>
<dbReference type="InterPro" id="IPR000639">
    <property type="entry name" value="Epox_hydrolase-like"/>
</dbReference>
<dbReference type="Pfam" id="PF12697">
    <property type="entry name" value="Abhydrolase_6"/>
    <property type="match status" value="1"/>
</dbReference>
<dbReference type="PRINTS" id="PR00412">
    <property type="entry name" value="EPOXHYDRLASE"/>
</dbReference>
<dbReference type="PANTHER" id="PTHR43798">
    <property type="entry name" value="MONOACYLGLYCEROL LIPASE"/>
    <property type="match status" value="1"/>
</dbReference>
<dbReference type="OrthoDB" id="9799612at2"/>
<dbReference type="PANTHER" id="PTHR43798:SF33">
    <property type="entry name" value="HYDROLASE, PUTATIVE (AFU_ORTHOLOGUE AFUA_2G14860)-RELATED"/>
    <property type="match status" value="1"/>
</dbReference>
<dbReference type="InterPro" id="IPR050266">
    <property type="entry name" value="AB_hydrolase_sf"/>
</dbReference>
<dbReference type="GO" id="GO:0016020">
    <property type="term" value="C:membrane"/>
    <property type="evidence" value="ECO:0007669"/>
    <property type="project" value="TreeGrafter"/>
</dbReference>
<proteinExistence type="predicted"/>
<dbReference type="RefSeq" id="WP_119779159.1">
    <property type="nucleotide sequence ID" value="NZ_QYUK01000011.1"/>
</dbReference>
<dbReference type="PRINTS" id="PR00111">
    <property type="entry name" value="ABHYDROLASE"/>
</dbReference>
<dbReference type="Proteomes" id="UP000284605">
    <property type="component" value="Unassembled WGS sequence"/>
</dbReference>
<gene>
    <name evidence="2" type="ORF">D3874_17180</name>
</gene>
<organism evidence="2 3">
    <name type="scientific">Oleomonas cavernae</name>
    <dbReference type="NCBI Taxonomy" id="2320859"/>
    <lineage>
        <taxon>Bacteria</taxon>
        <taxon>Pseudomonadati</taxon>
        <taxon>Pseudomonadota</taxon>
        <taxon>Alphaproteobacteria</taxon>
        <taxon>Acetobacterales</taxon>
        <taxon>Acetobacteraceae</taxon>
        <taxon>Oleomonas</taxon>
    </lineage>
</organism>
<keyword evidence="3" id="KW-1185">Reference proteome</keyword>
<dbReference type="InterPro" id="IPR000073">
    <property type="entry name" value="AB_hydrolase_1"/>
</dbReference>
<protein>
    <submittedName>
        <fullName evidence="2">Alpha/beta hydrolase</fullName>
    </submittedName>
</protein>
<dbReference type="Gene3D" id="3.40.50.1820">
    <property type="entry name" value="alpha/beta hydrolase"/>
    <property type="match status" value="1"/>
</dbReference>
<accession>A0A418WET5</accession>
<evidence type="ECO:0000259" key="1">
    <source>
        <dbReference type="Pfam" id="PF12697"/>
    </source>
</evidence>
<evidence type="ECO:0000313" key="2">
    <source>
        <dbReference type="EMBL" id="RJF88523.1"/>
    </source>
</evidence>
<keyword evidence="2" id="KW-0378">Hydrolase</keyword>
<feature type="domain" description="AB hydrolase-1" evidence="1">
    <location>
        <begin position="68"/>
        <end position="305"/>
    </location>
</feature>
<comment type="caution">
    <text evidence="2">The sequence shown here is derived from an EMBL/GenBank/DDBJ whole genome shotgun (WGS) entry which is preliminary data.</text>
</comment>